<protein>
    <submittedName>
        <fullName evidence="1">Uncharacterized protein</fullName>
    </submittedName>
</protein>
<dbReference type="EMBL" id="OC867477">
    <property type="protein sequence ID" value="CAD7633533.1"/>
    <property type="molecule type" value="Genomic_DNA"/>
</dbReference>
<evidence type="ECO:0000313" key="2">
    <source>
        <dbReference type="Proteomes" id="UP000759131"/>
    </source>
</evidence>
<dbReference type="AlphaFoldDB" id="A0A7R9L1Q5"/>
<reference evidence="1" key="1">
    <citation type="submission" date="2020-11" db="EMBL/GenBank/DDBJ databases">
        <authorList>
            <person name="Tran Van P."/>
        </authorList>
    </citation>
    <scope>NUCLEOTIDE SEQUENCE</scope>
</reference>
<sequence length="310" mass="34366">SSSSDRLFSSRVDSRRICCSIYRFFSSSSDRVFSCCIDWGINSIEYKEEPTPIVESVNDIAHYHDIIGHETSAVINTTMTWLTDIPCVSGANSKINITAMYTMGQDYGEETCNGYITHVNYLEFMAVQQNPNMVIQIVMDKNSRVEFNVNGDRLTHNNGVVSGGKCAGSNFIEYTIYKGYPANGCQTSTGINSHSALYRLIEIRGECDVTCRVNQHAGIGLVSHLAIYRLNHLDNTGHTSLHVQRGCGSAASGSHVTRITANHKNTVRHFVIMFRAALLVRVGYILPAPPCPVIVIEPNRDVMFTTSVLR</sequence>
<proteinExistence type="predicted"/>
<name>A0A7R9L1Q5_9ACAR</name>
<organism evidence="1">
    <name type="scientific">Medioppia subpectinata</name>
    <dbReference type="NCBI Taxonomy" id="1979941"/>
    <lineage>
        <taxon>Eukaryota</taxon>
        <taxon>Metazoa</taxon>
        <taxon>Ecdysozoa</taxon>
        <taxon>Arthropoda</taxon>
        <taxon>Chelicerata</taxon>
        <taxon>Arachnida</taxon>
        <taxon>Acari</taxon>
        <taxon>Acariformes</taxon>
        <taxon>Sarcoptiformes</taxon>
        <taxon>Oribatida</taxon>
        <taxon>Brachypylina</taxon>
        <taxon>Oppioidea</taxon>
        <taxon>Oppiidae</taxon>
        <taxon>Medioppia</taxon>
    </lineage>
</organism>
<accession>A0A7R9L1Q5</accession>
<keyword evidence="2" id="KW-1185">Reference proteome</keyword>
<feature type="non-terminal residue" evidence="1">
    <location>
        <position position="310"/>
    </location>
</feature>
<evidence type="ECO:0000313" key="1">
    <source>
        <dbReference type="EMBL" id="CAD7633533.1"/>
    </source>
</evidence>
<gene>
    <name evidence="1" type="ORF">OSB1V03_LOCUS13930</name>
</gene>
<dbReference type="Proteomes" id="UP000759131">
    <property type="component" value="Unassembled WGS sequence"/>
</dbReference>
<dbReference type="EMBL" id="CAJPIZ010012902">
    <property type="protein sequence ID" value="CAG2113963.1"/>
    <property type="molecule type" value="Genomic_DNA"/>
</dbReference>
<feature type="non-terminal residue" evidence="1">
    <location>
        <position position="1"/>
    </location>
</feature>